<keyword evidence="1" id="KW-0812">Transmembrane</keyword>
<dbReference type="AlphaFoldDB" id="A0A397WM72"/>
<protein>
    <submittedName>
        <fullName evidence="2">Uncharacterized protein</fullName>
    </submittedName>
</protein>
<proteinExistence type="predicted"/>
<feature type="transmembrane region" description="Helical" evidence="1">
    <location>
        <begin position="7"/>
        <end position="29"/>
    </location>
</feature>
<gene>
    <name evidence="2" type="ORF">BXU00_02925</name>
</gene>
<organism evidence="2 3">
    <name type="scientific">Candidatus Nanoclepta minutus</name>
    <dbReference type="NCBI Taxonomy" id="1940235"/>
    <lineage>
        <taxon>Archaea</taxon>
        <taxon>Nanobdellota</taxon>
        <taxon>Candidatus Nanoclepta</taxon>
    </lineage>
</organism>
<dbReference type="Proteomes" id="UP000266622">
    <property type="component" value="Unassembled WGS sequence"/>
</dbReference>
<keyword evidence="1" id="KW-1133">Transmembrane helix</keyword>
<accession>A0A397WM72</accession>
<keyword evidence="1" id="KW-0472">Membrane</keyword>
<name>A0A397WM72_9ARCH</name>
<evidence type="ECO:0000313" key="3">
    <source>
        <dbReference type="Proteomes" id="UP000266622"/>
    </source>
</evidence>
<comment type="caution">
    <text evidence="2">The sequence shown here is derived from an EMBL/GenBank/DDBJ whole genome shotgun (WGS) entry which is preliminary data.</text>
</comment>
<evidence type="ECO:0000256" key="1">
    <source>
        <dbReference type="SAM" id="Phobius"/>
    </source>
</evidence>
<sequence>MKKSQLFTILIAIIFTIGLLSILFLLTIIGNTSIEKYLSQQPKRDVSEFLSILLETHHLDDVNLSLKDALIYLTTGDTKIKDQTKKSIEDLFNSLLGNNWKITVEKGIILNAWLIKANFTVLDKDKYWNYDSATYSDLVDRFKRRWYEENFDDLNWVNATLPFYQGFQIERILKISGGYIKDLSVGYPDIFKYKGVYFLKRVISPANLYEQLEACVYRGSPRPTIIVSSDPKTLPKDIDLGKFAYYNITQKRCKEGVNCRELDATVFKKGILYNTITNISEILRNLGMPNEIAAVYMRGYFSVPDDCEDVYLEAYWNEVFKLYLNGKFLFATCYSGLNKPVYQLPKEFCEKNSNFPCINGIPTWGILKLNITNYVKKGDNVLALMFVVPHDKGKTPDCFSDIENYIDINLNTFAAVRIFCLNKNRDIIELNQQSLIPLKRVFELGYSIPSNKDVYIAQSLYQEKYTDDPQENIEYYIIKIYYW</sequence>
<evidence type="ECO:0000313" key="2">
    <source>
        <dbReference type="EMBL" id="RIB35128.1"/>
    </source>
</evidence>
<reference evidence="2 3" key="1">
    <citation type="journal article" date="2018" name="Syst. Appl. Microbiol.">
        <title>A new symbiotic nanoarchaeote (Candidatus Nanoclepta minutus) and its host (Zestosphaera tikiterensis gen. nov., sp. nov.) from a New Zealand hot spring.</title>
        <authorList>
            <person name="St John E."/>
            <person name="Liu Y."/>
            <person name="Podar M."/>
            <person name="Stott M.B."/>
            <person name="Meneghin J."/>
            <person name="Chen Z."/>
            <person name="Lagutin K."/>
            <person name="Mitchell K."/>
            <person name="Reysenbach A.L."/>
        </authorList>
    </citation>
    <scope>NUCLEOTIDE SEQUENCE [LARGE SCALE GENOMIC DNA]</scope>
    <source>
        <strain evidence="2">NZ3</strain>
    </source>
</reference>
<dbReference type="EMBL" id="MWMI01000005">
    <property type="protein sequence ID" value="RIB35128.1"/>
    <property type="molecule type" value="Genomic_DNA"/>
</dbReference>